<dbReference type="RefSeq" id="WP_091182193.1">
    <property type="nucleotide sequence ID" value="NZ_FNRY01000001.1"/>
</dbReference>
<dbReference type="SUPFAM" id="SSF51735">
    <property type="entry name" value="NAD(P)-binding Rossmann-fold domains"/>
    <property type="match status" value="1"/>
</dbReference>
<dbReference type="PANTHER" id="PTHR42748:SF3">
    <property type="entry name" value="BLL4366 PROTEIN"/>
    <property type="match status" value="1"/>
</dbReference>
<dbReference type="AlphaFoldDB" id="A0A1H4LF75"/>
<organism evidence="3 4">
    <name type="scientific">Paramicrobacterium humi</name>
    <dbReference type="NCBI Taxonomy" id="640635"/>
    <lineage>
        <taxon>Bacteria</taxon>
        <taxon>Bacillati</taxon>
        <taxon>Actinomycetota</taxon>
        <taxon>Actinomycetes</taxon>
        <taxon>Micrococcales</taxon>
        <taxon>Microbacteriaceae</taxon>
        <taxon>Paramicrobacterium</taxon>
    </lineage>
</organism>
<keyword evidence="4" id="KW-1185">Reference proteome</keyword>
<keyword evidence="1" id="KW-0521">NADP</keyword>
<reference evidence="3 4" key="1">
    <citation type="submission" date="2016-10" db="EMBL/GenBank/DDBJ databases">
        <authorList>
            <person name="de Groot N.N."/>
        </authorList>
    </citation>
    <scope>NUCLEOTIDE SEQUENCE [LARGE SCALE GENOMIC DNA]</scope>
    <source>
        <strain evidence="3 4">DSM 21799</strain>
    </source>
</reference>
<dbReference type="Pfam" id="PF13460">
    <property type="entry name" value="NAD_binding_10"/>
    <property type="match status" value="1"/>
</dbReference>
<dbReference type="STRING" id="640635.SAMN04489806_1525"/>
<accession>A0A1H4LF75</accession>
<sequence length="251" mass="27432">MPEILVTGGTGRLGVPTVDALRRAGHAVRVLSRRPGAGRALGDLVSGVGVPEALEGVDTVLHLATSGLSRDEETSALLFRAAERAGIRHLIYLSIVGVDRIPMPYYRTKLAVERMLEDSPLPHTILRATQFHELVTGLFTVQRRLPVLFVPRIGFQSISTLDVAARLTELAASDAAGRVPDIGGPERLSAAEYARRWRRASGSRGRVVTFRLPGKLYRALRERRNMVPGPPYGTRTYEDYLAERYGAVSPG</sequence>
<dbReference type="Proteomes" id="UP000199183">
    <property type="component" value="Unassembled WGS sequence"/>
</dbReference>
<evidence type="ECO:0000313" key="3">
    <source>
        <dbReference type="EMBL" id="SEB69399.1"/>
    </source>
</evidence>
<dbReference type="EMBL" id="FNRY01000001">
    <property type="protein sequence ID" value="SEB69399.1"/>
    <property type="molecule type" value="Genomic_DNA"/>
</dbReference>
<dbReference type="OrthoDB" id="9771302at2"/>
<dbReference type="Gene3D" id="3.40.50.720">
    <property type="entry name" value="NAD(P)-binding Rossmann-like Domain"/>
    <property type="match status" value="1"/>
</dbReference>
<evidence type="ECO:0000313" key="4">
    <source>
        <dbReference type="Proteomes" id="UP000199183"/>
    </source>
</evidence>
<proteinExistence type="predicted"/>
<dbReference type="InterPro" id="IPR051164">
    <property type="entry name" value="NmrA-like_oxidored"/>
</dbReference>
<gene>
    <name evidence="3" type="ORF">SAMN04489806_1525</name>
</gene>
<dbReference type="InterPro" id="IPR016040">
    <property type="entry name" value="NAD(P)-bd_dom"/>
</dbReference>
<evidence type="ECO:0000259" key="2">
    <source>
        <dbReference type="Pfam" id="PF13460"/>
    </source>
</evidence>
<feature type="domain" description="NAD(P)-binding" evidence="2">
    <location>
        <begin position="8"/>
        <end position="171"/>
    </location>
</feature>
<name>A0A1H4LF75_9MICO</name>
<dbReference type="PANTHER" id="PTHR42748">
    <property type="entry name" value="NITROGEN METABOLITE REPRESSION PROTEIN NMRA FAMILY MEMBER"/>
    <property type="match status" value="1"/>
</dbReference>
<protein>
    <submittedName>
        <fullName evidence="3">Uncharacterized conserved protein YbjT, contains NAD(P)-binding and DUF2867 domains</fullName>
    </submittedName>
</protein>
<dbReference type="InterPro" id="IPR036291">
    <property type="entry name" value="NAD(P)-bd_dom_sf"/>
</dbReference>
<evidence type="ECO:0000256" key="1">
    <source>
        <dbReference type="ARBA" id="ARBA00022857"/>
    </source>
</evidence>